<proteinExistence type="predicted"/>
<name>A0AAP0FE72_9MAGN</name>
<keyword evidence="3" id="KW-1185">Reference proteome</keyword>
<accession>A0AAP0FE72</accession>
<gene>
    <name evidence="2" type="ORF">Syun_022769</name>
</gene>
<keyword evidence="1" id="KW-0472">Membrane</keyword>
<dbReference type="AlphaFoldDB" id="A0AAP0FE72"/>
<keyword evidence="1" id="KW-1133">Transmembrane helix</keyword>
<organism evidence="2 3">
    <name type="scientific">Stephania yunnanensis</name>
    <dbReference type="NCBI Taxonomy" id="152371"/>
    <lineage>
        <taxon>Eukaryota</taxon>
        <taxon>Viridiplantae</taxon>
        <taxon>Streptophyta</taxon>
        <taxon>Embryophyta</taxon>
        <taxon>Tracheophyta</taxon>
        <taxon>Spermatophyta</taxon>
        <taxon>Magnoliopsida</taxon>
        <taxon>Ranunculales</taxon>
        <taxon>Menispermaceae</taxon>
        <taxon>Menispermoideae</taxon>
        <taxon>Cissampelideae</taxon>
        <taxon>Stephania</taxon>
    </lineage>
</organism>
<protein>
    <submittedName>
        <fullName evidence="2">Uncharacterized protein</fullName>
    </submittedName>
</protein>
<evidence type="ECO:0000313" key="2">
    <source>
        <dbReference type="EMBL" id="KAK9106758.1"/>
    </source>
</evidence>
<comment type="caution">
    <text evidence="2">The sequence shown here is derived from an EMBL/GenBank/DDBJ whole genome shotgun (WGS) entry which is preliminary data.</text>
</comment>
<keyword evidence="1" id="KW-0812">Transmembrane</keyword>
<evidence type="ECO:0000256" key="1">
    <source>
        <dbReference type="SAM" id="Phobius"/>
    </source>
</evidence>
<dbReference type="Proteomes" id="UP001420932">
    <property type="component" value="Unassembled WGS sequence"/>
</dbReference>
<evidence type="ECO:0000313" key="3">
    <source>
        <dbReference type="Proteomes" id="UP001420932"/>
    </source>
</evidence>
<reference evidence="2 3" key="1">
    <citation type="submission" date="2024-01" db="EMBL/GenBank/DDBJ databases">
        <title>Genome assemblies of Stephania.</title>
        <authorList>
            <person name="Yang L."/>
        </authorList>
    </citation>
    <scope>NUCLEOTIDE SEQUENCE [LARGE SCALE GENOMIC DNA]</scope>
    <source>
        <strain evidence="2">YNDBR</strain>
        <tissue evidence="2">Leaf</tissue>
    </source>
</reference>
<dbReference type="EMBL" id="JBBNAF010000010">
    <property type="protein sequence ID" value="KAK9106758.1"/>
    <property type="molecule type" value="Genomic_DNA"/>
</dbReference>
<feature type="transmembrane region" description="Helical" evidence="1">
    <location>
        <begin position="42"/>
        <end position="64"/>
    </location>
</feature>
<sequence length="69" mass="7835">MQDAKLLLSMGECIRQETNCSTCTLPNAKIAWIVGGGHKKTFLLGFQFGFNLFYITLSSLPFMYKHVHH</sequence>